<protein>
    <recommendedName>
        <fullName evidence="4">CCHC-type domain-containing protein</fullName>
    </recommendedName>
</protein>
<proteinExistence type="predicted"/>
<evidence type="ECO:0000313" key="5">
    <source>
        <dbReference type="EMBL" id="EMD41376.1"/>
    </source>
</evidence>
<accession>M2RR64</accession>
<dbReference type="PANTHER" id="PTHR15503">
    <property type="entry name" value="LDOC1 RELATED"/>
    <property type="match status" value="1"/>
</dbReference>
<sequence length="850" mass="95958">GYGLPDWRQVSALSYFLKDKAYEFYVNTVSRNPRNWTLRRFFIELFNYCFPIDFRYRMRDKLERFRQTDKSVLDYVHQLEALLLSAGVLSEQDKVERLWKGFKPSIQRGLYLDHLTPTSATWERVVTVAQYVEMADRAFTEPHSSGNNGGGQGGGSTPRPSGSQPSTSKFSTKPGPPQAQAQFRRRDGERRFPSARPSGQGSSGGNHRNDQQSGTGAPKLSDQEKARLAAEDRCYNCKEKGHFSRNCPKANQVKTDRKGQPPGVPSYSIEPSFGSAERLRDLAASTVRVDTDVVGLHSVGFWAADNNVPDLQSVSDSESEEDEEDILSPSQEPYYVDEDLPEFDPSDLGVPDPSLDNAILEVMAMNHASARLGDLYIQRAKRLLSRFYPYCSPSCQGPFGDLDVIDIVFSWYLRTRDDTYVMIQEHVPPALSRHFVVPVEQFRSPQFNPPRWFAELVREAHDDDELDLDRYDESMGDVLSLEPVSVLNGMLPWPEHALRHGIDEARFVLLERFADDVVILDKYFALWLAVPVPLLLNERFNLVSWWIRQSGHARTWPPEEYLDGWDNDGPNPDNNPSDLGGDRTPPAVELNAVATRGRQAEHDNLPALQRNAARPQDFKRKIPEPAVVVVEINGYPARALLDSGSLADFMSSKLAHQLGIKTFELEKPLPVHLAVQGSRAKINVGCSAEIKYQAIRESRYFDIVNLLNYDLILGTPFWFQHQISVGLNPTAVAVGSPIGLPIEGQQVRVLESRAADMFENEMERARLHIREYAASICVSTSDTPLPPLRVINHTIPLIDEGKVYHWRPSKCPDALRSAWNEKRDAYIKTGRWQISNARNTSPMLLLMKPG</sequence>
<feature type="compositionally biased region" description="Gly residues" evidence="3">
    <location>
        <begin position="147"/>
        <end position="156"/>
    </location>
</feature>
<name>M2RR64_CERS8</name>
<feature type="region of interest" description="Disordered" evidence="3">
    <location>
        <begin position="140"/>
        <end position="225"/>
    </location>
</feature>
<keyword evidence="1" id="KW-0507">mRNA processing</keyword>
<dbReference type="PANTHER" id="PTHR15503:SF22">
    <property type="entry name" value="TRANSPOSON TY3-I GAG POLYPROTEIN"/>
    <property type="match status" value="1"/>
</dbReference>
<dbReference type="SUPFAM" id="SSF57756">
    <property type="entry name" value="Retrovirus zinc finger-like domains"/>
    <property type="match status" value="1"/>
</dbReference>
<feature type="region of interest" description="Disordered" evidence="3">
    <location>
        <begin position="559"/>
        <end position="586"/>
    </location>
</feature>
<dbReference type="InterPro" id="IPR032567">
    <property type="entry name" value="RTL1-rel"/>
</dbReference>
<feature type="region of interest" description="Disordered" evidence="3">
    <location>
        <begin position="310"/>
        <end position="330"/>
    </location>
</feature>
<dbReference type="GO" id="GO:0008270">
    <property type="term" value="F:zinc ion binding"/>
    <property type="evidence" value="ECO:0007669"/>
    <property type="project" value="UniProtKB-KW"/>
</dbReference>
<feature type="compositionally biased region" description="Low complexity" evidence="3">
    <location>
        <begin position="157"/>
        <end position="168"/>
    </location>
</feature>
<dbReference type="SMART" id="SM00343">
    <property type="entry name" value="ZnF_C2HC"/>
    <property type="match status" value="1"/>
</dbReference>
<feature type="non-terminal residue" evidence="5">
    <location>
        <position position="1"/>
    </location>
</feature>
<dbReference type="GO" id="GO:0003676">
    <property type="term" value="F:nucleic acid binding"/>
    <property type="evidence" value="ECO:0007669"/>
    <property type="project" value="InterPro"/>
</dbReference>
<keyword evidence="2" id="KW-0479">Metal-binding</keyword>
<feature type="domain" description="CCHC-type" evidence="4">
    <location>
        <begin position="233"/>
        <end position="249"/>
    </location>
</feature>
<dbReference type="InterPro" id="IPR021109">
    <property type="entry name" value="Peptidase_aspartic_dom_sf"/>
</dbReference>
<dbReference type="CDD" id="cd00303">
    <property type="entry name" value="retropepsin_like"/>
    <property type="match status" value="1"/>
</dbReference>
<evidence type="ECO:0000256" key="1">
    <source>
        <dbReference type="ARBA" id="ARBA00022664"/>
    </source>
</evidence>
<dbReference type="Gene3D" id="2.40.70.10">
    <property type="entry name" value="Acid Proteases"/>
    <property type="match status" value="1"/>
</dbReference>
<feature type="compositionally biased region" description="Acidic residues" evidence="3">
    <location>
        <begin position="317"/>
        <end position="326"/>
    </location>
</feature>
<evidence type="ECO:0000256" key="3">
    <source>
        <dbReference type="SAM" id="MobiDB-lite"/>
    </source>
</evidence>
<dbReference type="AlphaFoldDB" id="M2RR64"/>
<dbReference type="SUPFAM" id="SSF50630">
    <property type="entry name" value="Acid proteases"/>
    <property type="match status" value="1"/>
</dbReference>
<evidence type="ECO:0000259" key="4">
    <source>
        <dbReference type="PROSITE" id="PS50158"/>
    </source>
</evidence>
<dbReference type="STRING" id="914234.M2RR64"/>
<organism evidence="5 6">
    <name type="scientific">Ceriporiopsis subvermispora (strain B)</name>
    <name type="common">White-rot fungus</name>
    <name type="synonym">Gelatoporia subvermispora</name>
    <dbReference type="NCBI Taxonomy" id="914234"/>
    <lineage>
        <taxon>Eukaryota</taxon>
        <taxon>Fungi</taxon>
        <taxon>Dikarya</taxon>
        <taxon>Basidiomycota</taxon>
        <taxon>Agaricomycotina</taxon>
        <taxon>Agaricomycetes</taxon>
        <taxon>Polyporales</taxon>
        <taxon>Gelatoporiaceae</taxon>
        <taxon>Gelatoporia</taxon>
    </lineage>
</organism>
<reference evidence="5 6" key="1">
    <citation type="journal article" date="2012" name="Proc. Natl. Acad. Sci. U.S.A.">
        <title>Comparative genomics of Ceriporiopsis subvermispora and Phanerochaete chrysosporium provide insight into selective ligninolysis.</title>
        <authorList>
            <person name="Fernandez-Fueyo E."/>
            <person name="Ruiz-Duenas F.J."/>
            <person name="Ferreira P."/>
            <person name="Floudas D."/>
            <person name="Hibbett D.S."/>
            <person name="Canessa P."/>
            <person name="Larrondo L.F."/>
            <person name="James T.Y."/>
            <person name="Seelenfreund D."/>
            <person name="Lobos S."/>
            <person name="Polanco R."/>
            <person name="Tello M."/>
            <person name="Honda Y."/>
            <person name="Watanabe T."/>
            <person name="Watanabe T."/>
            <person name="Ryu J.S."/>
            <person name="Kubicek C.P."/>
            <person name="Schmoll M."/>
            <person name="Gaskell J."/>
            <person name="Hammel K.E."/>
            <person name="St John F.J."/>
            <person name="Vanden Wymelenberg A."/>
            <person name="Sabat G."/>
            <person name="Splinter BonDurant S."/>
            <person name="Syed K."/>
            <person name="Yadav J.S."/>
            <person name="Doddapaneni H."/>
            <person name="Subramanian V."/>
            <person name="Lavin J.L."/>
            <person name="Oguiza J.A."/>
            <person name="Perez G."/>
            <person name="Pisabarro A.G."/>
            <person name="Ramirez L."/>
            <person name="Santoyo F."/>
            <person name="Master E."/>
            <person name="Coutinho P.M."/>
            <person name="Henrissat B."/>
            <person name="Lombard V."/>
            <person name="Magnuson J.K."/>
            <person name="Kuees U."/>
            <person name="Hori C."/>
            <person name="Igarashi K."/>
            <person name="Samejima M."/>
            <person name="Held B.W."/>
            <person name="Barry K.W."/>
            <person name="LaButti K.M."/>
            <person name="Lapidus A."/>
            <person name="Lindquist E.A."/>
            <person name="Lucas S.M."/>
            <person name="Riley R."/>
            <person name="Salamov A.A."/>
            <person name="Hoffmeister D."/>
            <person name="Schwenk D."/>
            <person name="Hadar Y."/>
            <person name="Yarden O."/>
            <person name="de Vries R.P."/>
            <person name="Wiebenga A."/>
            <person name="Stenlid J."/>
            <person name="Eastwood D."/>
            <person name="Grigoriev I.V."/>
            <person name="Berka R.M."/>
            <person name="Blanchette R.A."/>
            <person name="Kersten P."/>
            <person name="Martinez A.T."/>
            <person name="Vicuna R."/>
            <person name="Cullen D."/>
        </authorList>
    </citation>
    <scope>NUCLEOTIDE SEQUENCE [LARGE SCALE GENOMIC DNA]</scope>
    <source>
        <strain evidence="5 6">B</strain>
    </source>
</reference>
<dbReference type="EMBL" id="KB445791">
    <property type="protein sequence ID" value="EMD41376.1"/>
    <property type="molecule type" value="Genomic_DNA"/>
</dbReference>
<evidence type="ECO:0000256" key="2">
    <source>
        <dbReference type="PROSITE-ProRule" id="PRU00047"/>
    </source>
</evidence>
<keyword evidence="2" id="KW-0863">Zinc-finger</keyword>
<evidence type="ECO:0000313" key="6">
    <source>
        <dbReference type="Proteomes" id="UP000016930"/>
    </source>
</evidence>
<gene>
    <name evidence="5" type="ORF">CERSUDRAFT_29044</name>
</gene>
<dbReference type="GO" id="GO:0006397">
    <property type="term" value="P:mRNA processing"/>
    <property type="evidence" value="ECO:0007669"/>
    <property type="project" value="UniProtKB-KW"/>
</dbReference>
<dbReference type="InterPro" id="IPR036875">
    <property type="entry name" value="Znf_CCHC_sf"/>
</dbReference>
<feature type="compositionally biased region" description="Low complexity" evidence="3">
    <location>
        <begin position="567"/>
        <end position="579"/>
    </location>
</feature>
<dbReference type="Pfam" id="PF08284">
    <property type="entry name" value="RVP_2"/>
    <property type="match status" value="1"/>
</dbReference>
<feature type="region of interest" description="Disordered" evidence="3">
    <location>
        <begin position="245"/>
        <end position="271"/>
    </location>
</feature>
<feature type="non-terminal residue" evidence="5">
    <location>
        <position position="850"/>
    </location>
</feature>
<dbReference type="Pfam" id="PF00098">
    <property type="entry name" value="zf-CCHC"/>
    <property type="match status" value="1"/>
</dbReference>
<dbReference type="OrthoDB" id="1750432at2759"/>
<dbReference type="Gene3D" id="4.10.60.10">
    <property type="entry name" value="Zinc finger, CCHC-type"/>
    <property type="match status" value="1"/>
</dbReference>
<keyword evidence="6" id="KW-1185">Reference proteome</keyword>
<keyword evidence="2" id="KW-0862">Zinc</keyword>
<dbReference type="PROSITE" id="PS50158">
    <property type="entry name" value="ZF_CCHC"/>
    <property type="match status" value="1"/>
</dbReference>
<dbReference type="InterPro" id="IPR001878">
    <property type="entry name" value="Znf_CCHC"/>
</dbReference>
<dbReference type="Proteomes" id="UP000016930">
    <property type="component" value="Unassembled WGS sequence"/>
</dbReference>
<dbReference type="HOGENOM" id="CLU_012455_0_0_1"/>